<comment type="caution">
    <text evidence="2">The sequence shown here is derived from an EMBL/GenBank/DDBJ whole genome shotgun (WGS) entry which is preliminary data.</text>
</comment>
<organism evidence="2 3">
    <name type="scientific">Methylobacterium tardum</name>
    <dbReference type="NCBI Taxonomy" id="374432"/>
    <lineage>
        <taxon>Bacteria</taxon>
        <taxon>Pseudomonadati</taxon>
        <taxon>Pseudomonadota</taxon>
        <taxon>Alphaproteobacteria</taxon>
        <taxon>Hyphomicrobiales</taxon>
        <taxon>Methylobacteriaceae</taxon>
        <taxon>Methylobacterium</taxon>
    </lineage>
</organism>
<evidence type="ECO:0000313" key="2">
    <source>
        <dbReference type="EMBL" id="GLS71606.1"/>
    </source>
</evidence>
<dbReference type="Proteomes" id="UP001157440">
    <property type="component" value="Unassembled WGS sequence"/>
</dbReference>
<reference evidence="3" key="1">
    <citation type="journal article" date="2019" name="Int. J. Syst. Evol. Microbiol.">
        <title>The Global Catalogue of Microorganisms (GCM) 10K type strain sequencing project: providing services to taxonomists for standard genome sequencing and annotation.</title>
        <authorList>
            <consortium name="The Broad Institute Genomics Platform"/>
            <consortium name="The Broad Institute Genome Sequencing Center for Infectious Disease"/>
            <person name="Wu L."/>
            <person name="Ma J."/>
        </authorList>
    </citation>
    <scope>NUCLEOTIDE SEQUENCE [LARGE SCALE GENOMIC DNA]</scope>
    <source>
        <strain evidence="3">NBRC 103632</strain>
    </source>
</reference>
<accession>A0AA37WSZ5</accession>
<feature type="signal peptide" evidence="1">
    <location>
        <begin position="1"/>
        <end position="22"/>
    </location>
</feature>
<gene>
    <name evidence="2" type="ORF">GCM10007890_36190</name>
</gene>
<keyword evidence="1" id="KW-0732">Signal</keyword>
<name>A0AA37WSZ5_9HYPH</name>
<dbReference type="EMBL" id="BSPL01000017">
    <property type="protein sequence ID" value="GLS71606.1"/>
    <property type="molecule type" value="Genomic_DNA"/>
</dbReference>
<keyword evidence="3" id="KW-1185">Reference proteome</keyword>
<protein>
    <submittedName>
        <fullName evidence="2">Uncharacterized protein</fullName>
    </submittedName>
</protein>
<dbReference type="AlphaFoldDB" id="A0AA37WSZ5"/>
<feature type="chain" id="PRO_5041251502" evidence="1">
    <location>
        <begin position="23"/>
        <end position="118"/>
    </location>
</feature>
<proteinExistence type="predicted"/>
<dbReference type="RefSeq" id="WP_238193870.1">
    <property type="nucleotide sequence ID" value="NZ_BPQZ01000001.1"/>
</dbReference>
<sequence>MGARVIALAVALLTLPAVPADAGEVFRHLTASEIRARLVGKEVTDEVHWAYRFEPGGRLHVVSLGRARTARWRLDKDELCLEAAPCVQVWMAGNRVEFRRGDGTLPDEGVLQAPARRS</sequence>
<evidence type="ECO:0000313" key="3">
    <source>
        <dbReference type="Proteomes" id="UP001157440"/>
    </source>
</evidence>
<evidence type="ECO:0000256" key="1">
    <source>
        <dbReference type="SAM" id="SignalP"/>
    </source>
</evidence>